<dbReference type="GO" id="GO:0050660">
    <property type="term" value="F:flavin adenine dinucleotide binding"/>
    <property type="evidence" value="ECO:0007669"/>
    <property type="project" value="InterPro"/>
</dbReference>
<dbReference type="InterPro" id="IPR046373">
    <property type="entry name" value="Acyl-CoA_Oxase/DH_mid-dom_sf"/>
</dbReference>
<dbReference type="SUPFAM" id="SSF47203">
    <property type="entry name" value="Acyl-CoA dehydrogenase C-terminal domain-like"/>
    <property type="match status" value="1"/>
</dbReference>
<evidence type="ECO:0000256" key="3">
    <source>
        <dbReference type="ARBA" id="ARBA00022630"/>
    </source>
</evidence>
<protein>
    <submittedName>
        <fullName evidence="8">Acryloyl-CoA reductase (NADH)</fullName>
        <ecNumber evidence="8">1.3.1.95</ecNumber>
    </submittedName>
</protein>
<keyword evidence="3" id="KW-0285">Flavoprotein</keyword>
<evidence type="ECO:0000259" key="6">
    <source>
        <dbReference type="Pfam" id="PF00441"/>
    </source>
</evidence>
<comment type="similarity">
    <text evidence="2">Belongs to the acyl-CoA dehydrogenase family.</text>
</comment>
<dbReference type="InterPro" id="IPR036250">
    <property type="entry name" value="AcylCo_DH-like_C"/>
</dbReference>
<dbReference type="Pfam" id="PF02771">
    <property type="entry name" value="Acyl-CoA_dh_N"/>
    <property type="match status" value="1"/>
</dbReference>
<keyword evidence="5 8" id="KW-0560">Oxidoreductase</keyword>
<feature type="domain" description="Acyl-CoA dehydrogenase/oxidase C-terminal" evidence="6">
    <location>
        <begin position="246"/>
        <end position="404"/>
    </location>
</feature>
<dbReference type="EMBL" id="CABVHB010000029">
    <property type="protein sequence ID" value="VVN07337.1"/>
    <property type="molecule type" value="Genomic_DNA"/>
</dbReference>
<evidence type="ECO:0000256" key="2">
    <source>
        <dbReference type="ARBA" id="ARBA00009347"/>
    </source>
</evidence>
<dbReference type="InterPro" id="IPR037069">
    <property type="entry name" value="AcylCoA_DH/ox_N_sf"/>
</dbReference>
<evidence type="ECO:0000313" key="8">
    <source>
        <dbReference type="EMBL" id="VVN07337.1"/>
    </source>
</evidence>
<dbReference type="Proteomes" id="UP000344274">
    <property type="component" value="Unassembled WGS sequence"/>
</dbReference>
<dbReference type="PANTHER" id="PTHR43884">
    <property type="entry name" value="ACYL-COA DEHYDROGENASE"/>
    <property type="match status" value="1"/>
</dbReference>
<evidence type="ECO:0000259" key="7">
    <source>
        <dbReference type="Pfam" id="PF02771"/>
    </source>
</evidence>
<gene>
    <name evidence="8" type="primary">acrC</name>
    <name evidence="8" type="ORF">PS673_03617</name>
</gene>
<dbReference type="InterPro" id="IPR013786">
    <property type="entry name" value="AcylCoA_DH/ox_N"/>
</dbReference>
<name>A0A5E6UPI2_PSEFL</name>
<dbReference type="EC" id="1.3.1.95" evidence="8"/>
<feature type="domain" description="Acyl-CoA dehydrogenase/oxidase N-terminal" evidence="7">
    <location>
        <begin position="25"/>
        <end position="137"/>
    </location>
</feature>
<organism evidence="8 9">
    <name type="scientific">Pseudomonas fluorescens</name>
    <dbReference type="NCBI Taxonomy" id="294"/>
    <lineage>
        <taxon>Bacteria</taxon>
        <taxon>Pseudomonadati</taxon>
        <taxon>Pseudomonadota</taxon>
        <taxon>Gammaproteobacteria</taxon>
        <taxon>Pseudomonadales</taxon>
        <taxon>Pseudomonadaceae</taxon>
        <taxon>Pseudomonas</taxon>
    </lineage>
</organism>
<proteinExistence type="inferred from homology"/>
<keyword evidence="4" id="KW-0274">FAD</keyword>
<dbReference type="InterPro" id="IPR009075">
    <property type="entry name" value="AcylCo_DH/oxidase_C"/>
</dbReference>
<dbReference type="AlphaFoldDB" id="A0A5E6UPI2"/>
<dbReference type="SUPFAM" id="SSF56645">
    <property type="entry name" value="Acyl-CoA dehydrogenase NM domain-like"/>
    <property type="match status" value="1"/>
</dbReference>
<accession>A0A5E6UPI2</accession>
<dbReference type="PANTHER" id="PTHR43884:SF20">
    <property type="entry name" value="ACYL-COA DEHYDROGENASE FADE28"/>
    <property type="match status" value="1"/>
</dbReference>
<evidence type="ECO:0000256" key="1">
    <source>
        <dbReference type="ARBA" id="ARBA00001974"/>
    </source>
</evidence>
<comment type="cofactor">
    <cofactor evidence="1">
        <name>FAD</name>
        <dbReference type="ChEBI" id="CHEBI:57692"/>
    </cofactor>
</comment>
<dbReference type="GO" id="GO:0043958">
    <property type="term" value="F:acryloyl-CoA reductase (NADH) activity"/>
    <property type="evidence" value="ECO:0007669"/>
    <property type="project" value="UniProtKB-EC"/>
</dbReference>
<evidence type="ECO:0000256" key="4">
    <source>
        <dbReference type="ARBA" id="ARBA00022827"/>
    </source>
</evidence>
<dbReference type="Pfam" id="PF00441">
    <property type="entry name" value="Acyl-CoA_dh_1"/>
    <property type="match status" value="1"/>
</dbReference>
<evidence type="ECO:0000256" key="5">
    <source>
        <dbReference type="ARBA" id="ARBA00023002"/>
    </source>
</evidence>
<reference evidence="8 9" key="1">
    <citation type="submission" date="2019-09" db="EMBL/GenBank/DDBJ databases">
        <authorList>
            <person name="Chandra G."/>
            <person name="Truman W A."/>
        </authorList>
    </citation>
    <scope>NUCLEOTIDE SEQUENCE [LARGE SCALE GENOMIC DNA]</scope>
    <source>
        <strain evidence="8">PS673</strain>
    </source>
</reference>
<dbReference type="Gene3D" id="1.20.140.10">
    <property type="entry name" value="Butyryl-CoA Dehydrogenase, subunit A, domain 3"/>
    <property type="match status" value="1"/>
</dbReference>
<evidence type="ECO:0000313" key="9">
    <source>
        <dbReference type="Proteomes" id="UP000344274"/>
    </source>
</evidence>
<sequence length="409" mass="44432">MLKGVLRHARPAKRAEGAAMEFAFSDEQEMIRASAEGFLTDVSDSAAVRAAMVSERGFDEALWQRLCQEMYWPAIHIPETYGGLGLGFVELTILLEQMGRRLLCSPFFATACMATPALLLAANDQQKQRWLPSIADGSVTATLAFSSANGWSADDVQATVVAEGEGFVLEGTLKHVLDGHGADLLIIAARQPGTTGEKGISLFAVNAVCAGIERQMLPTMDQTRRQARIQLKGLYLEADCLLGEFGNGWSHLERVLQLACIGLAAEQTGGAQQVLDLSVAYMQERQQFGRPIASFQALKHRAADMMLQVECARSASYYAACVAQEVLDPQGDPQVAAELPLAAALAKAQCSETYFSCASESIQLHGGVGFTWEYDPHLYFKRARASESFLGLPAWHRERIASVILGEQP</sequence>
<dbReference type="GO" id="GO:0003995">
    <property type="term" value="F:acyl-CoA dehydrogenase activity"/>
    <property type="evidence" value="ECO:0007669"/>
    <property type="project" value="TreeGrafter"/>
</dbReference>
<dbReference type="Gene3D" id="1.10.540.10">
    <property type="entry name" value="Acyl-CoA dehydrogenase/oxidase, N-terminal domain"/>
    <property type="match status" value="1"/>
</dbReference>
<dbReference type="InterPro" id="IPR009100">
    <property type="entry name" value="AcylCoA_DH/oxidase_NM_dom_sf"/>
</dbReference>
<dbReference type="CDD" id="cd00567">
    <property type="entry name" value="ACAD"/>
    <property type="match status" value="1"/>
</dbReference>
<dbReference type="Gene3D" id="2.40.110.10">
    <property type="entry name" value="Butyryl-CoA Dehydrogenase, subunit A, domain 2"/>
    <property type="match status" value="1"/>
</dbReference>